<accession>A0A0L8MI28</accession>
<dbReference type="Proteomes" id="UP000037084">
    <property type="component" value="Unassembled WGS sequence"/>
</dbReference>
<comment type="caution">
    <text evidence="1">The sequence shown here is derived from an EMBL/GenBank/DDBJ whole genome shotgun (WGS) entry which is preliminary data.</text>
</comment>
<proteinExistence type="predicted"/>
<protein>
    <submittedName>
        <fullName evidence="1">Uncharacterized protein</fullName>
    </submittedName>
</protein>
<dbReference type="PATRIC" id="fig|1961.12.peg.4083"/>
<dbReference type="RefSeq" id="WP_053172119.1">
    <property type="nucleotide sequence ID" value="NZ_LGUV01000233.1"/>
</dbReference>
<name>A0A0L8MI28_STRVG</name>
<reference evidence="2" key="1">
    <citation type="submission" date="2015-07" db="EMBL/GenBank/DDBJ databases">
        <authorList>
            <consortium name="Consortium for Microbial Forensics and Genomics (microFORGE)"/>
            <person name="Knight B.M."/>
            <person name="Roberts D.P."/>
            <person name="Lin D."/>
            <person name="Hari K."/>
            <person name="Fletcher J."/>
            <person name="Melcher U."/>
            <person name="Blagden T."/>
            <person name="Winegar R.A."/>
        </authorList>
    </citation>
    <scope>NUCLEOTIDE SEQUENCE [LARGE SCALE GENOMIC DNA]</scope>
    <source>
        <strain evidence="2">NRRL B-1447</strain>
    </source>
</reference>
<organism evidence="1 2">
    <name type="scientific">Streptomyces virginiae</name>
    <name type="common">Streptomyces cinnamonensis</name>
    <dbReference type="NCBI Taxonomy" id="1961"/>
    <lineage>
        <taxon>Bacteria</taxon>
        <taxon>Bacillati</taxon>
        <taxon>Actinomycetota</taxon>
        <taxon>Actinomycetes</taxon>
        <taxon>Kitasatosporales</taxon>
        <taxon>Streptomycetaceae</taxon>
        <taxon>Streptomyces</taxon>
    </lineage>
</organism>
<gene>
    <name evidence="1" type="ORF">ADK75_17925</name>
</gene>
<sequence>MDRTALVGTWTSETGARLTLGADRRATGTDLRKALLGGSTCTDSASGEWSFYTAPDKAGSTHVDDSLTSGQQIAIGGDGMIGNCLLSALVRKDERGFNLCLVVDPDSACSAEELLRRDQESARSE</sequence>
<evidence type="ECO:0000313" key="2">
    <source>
        <dbReference type="Proteomes" id="UP000037084"/>
    </source>
</evidence>
<dbReference type="EMBL" id="LGUV01000233">
    <property type="protein sequence ID" value="KOG50064.1"/>
    <property type="molecule type" value="Genomic_DNA"/>
</dbReference>
<dbReference type="AlphaFoldDB" id="A0A0L8MI28"/>
<evidence type="ECO:0000313" key="1">
    <source>
        <dbReference type="EMBL" id="KOG50064.1"/>
    </source>
</evidence>
<dbReference type="OrthoDB" id="4247207at2"/>